<keyword evidence="2 5" id="KW-0812">Transmembrane</keyword>
<dbReference type="FunFam" id="3.30.70.270:FF:000001">
    <property type="entry name" value="Diguanylate cyclase domain protein"/>
    <property type="match status" value="1"/>
</dbReference>
<dbReference type="InterPro" id="IPR042240">
    <property type="entry name" value="CHASE_sf"/>
</dbReference>
<dbReference type="GO" id="GO:0003824">
    <property type="term" value="F:catalytic activity"/>
    <property type="evidence" value="ECO:0007669"/>
    <property type="project" value="UniProtKB-ARBA"/>
</dbReference>
<feature type="transmembrane region" description="Helical" evidence="5">
    <location>
        <begin position="12"/>
        <end position="36"/>
    </location>
</feature>
<dbReference type="PROSITE" id="PS50887">
    <property type="entry name" value="GGDEF"/>
    <property type="match status" value="1"/>
</dbReference>
<comment type="subcellular location">
    <subcellularLocation>
        <location evidence="1">Membrane</location>
    </subcellularLocation>
</comment>
<dbReference type="GO" id="GO:0007165">
    <property type="term" value="P:signal transduction"/>
    <property type="evidence" value="ECO:0007669"/>
    <property type="project" value="UniProtKB-ARBA"/>
</dbReference>
<dbReference type="SUPFAM" id="SSF55073">
    <property type="entry name" value="Nucleotide cyclase"/>
    <property type="match status" value="1"/>
</dbReference>
<feature type="transmembrane region" description="Helical" evidence="5">
    <location>
        <begin position="305"/>
        <end position="328"/>
    </location>
</feature>
<evidence type="ECO:0000313" key="9">
    <source>
        <dbReference type="Proteomes" id="UP000297706"/>
    </source>
</evidence>
<keyword evidence="9" id="KW-1185">Reference proteome</keyword>
<dbReference type="SMART" id="SM00267">
    <property type="entry name" value="GGDEF"/>
    <property type="match status" value="1"/>
</dbReference>
<feature type="domain" description="CHASE" evidence="6">
    <location>
        <begin position="150"/>
        <end position="213"/>
    </location>
</feature>
<dbReference type="EMBL" id="PQVH01000014">
    <property type="protein sequence ID" value="TFW70039.1"/>
    <property type="molecule type" value="Genomic_DNA"/>
</dbReference>
<reference evidence="8 9" key="1">
    <citation type="submission" date="2018-02" db="EMBL/GenBank/DDBJ databases">
        <title>A novel lanthanide dependent methylotroph, Methylotenera sp. La3113.</title>
        <authorList>
            <person name="Lv H."/>
            <person name="Tani A."/>
        </authorList>
    </citation>
    <scope>NUCLEOTIDE SEQUENCE [LARGE SCALE GENOMIC DNA]</scope>
    <source>
        <strain evidence="8 9">La3113</strain>
    </source>
</reference>
<dbReference type="Proteomes" id="UP000297706">
    <property type="component" value="Unassembled WGS sequence"/>
</dbReference>
<evidence type="ECO:0000256" key="2">
    <source>
        <dbReference type="ARBA" id="ARBA00022692"/>
    </source>
</evidence>
<name>A0A4Y9VN23_9PROT</name>
<dbReference type="OrthoDB" id="9813903at2"/>
<dbReference type="GO" id="GO:0016020">
    <property type="term" value="C:membrane"/>
    <property type="evidence" value="ECO:0007669"/>
    <property type="project" value="UniProtKB-SubCell"/>
</dbReference>
<gene>
    <name evidence="8" type="ORF">C3Y98_11250</name>
</gene>
<evidence type="ECO:0000256" key="3">
    <source>
        <dbReference type="ARBA" id="ARBA00022989"/>
    </source>
</evidence>
<evidence type="ECO:0000259" key="6">
    <source>
        <dbReference type="PROSITE" id="PS50839"/>
    </source>
</evidence>
<protein>
    <submittedName>
        <fullName evidence="8">Sensor domain-containing diguanylate cyclase</fullName>
    </submittedName>
</protein>
<feature type="domain" description="GGDEF" evidence="7">
    <location>
        <begin position="379"/>
        <end position="509"/>
    </location>
</feature>
<evidence type="ECO:0000259" key="7">
    <source>
        <dbReference type="PROSITE" id="PS50887"/>
    </source>
</evidence>
<dbReference type="SMART" id="SM01079">
    <property type="entry name" value="CHASE"/>
    <property type="match status" value="1"/>
</dbReference>
<dbReference type="Pfam" id="PF03924">
    <property type="entry name" value="CHASE"/>
    <property type="match status" value="1"/>
</dbReference>
<dbReference type="PROSITE" id="PS50839">
    <property type="entry name" value="CHASE"/>
    <property type="match status" value="1"/>
</dbReference>
<proteinExistence type="predicted"/>
<comment type="caution">
    <text evidence="8">The sequence shown here is derived from an EMBL/GenBank/DDBJ whole genome shotgun (WGS) entry which is preliminary data.</text>
</comment>
<sequence length="509" mass="56622">MMNAKLNDIKPISTLAILIALVVWVSLCLVALWAVVNLNLRDAEKSFTEHGEDYVDKLNRSMVSSETVLKGFSALFAAIGNTSPEKVSVYVRSVIDTNDQIFALEIIQKVAKKQLQDFIISRRLSGTPDFTLKAFSFGGHRGWEHPQDKPFYYPVIYMESLSSSSNEIIGLDVSSVPFLESAVTQAITLRRPVASHPFRLIQGNLAYVVFCPIKSEENMIVDMIIDADKLQRPGDNLMRDGFTATVYHKDFTVQDSKGQLFSVAGRTRSAIEVAIFPVFKHQKSLATMGEPFLILMTRQAGWTDLSYGLIGLMAVLSLASSAILYRYLRAIQRGRLKHINHQNMLWKLANQDGLTGIPNRMLMLDRLEQALAVSERSGQYGAVIFLDIDNFKALNDTKGHDAGDLLLIEVAKRIKSCVRDVDTAARLGGDEFVVILSELGPELTEANAAAMQVADKIRAVVEQPFKLQLFEHQVTVSLGITLFKGNEKTINQLLKSADAAMYQQKATHH</sequence>
<dbReference type="InterPro" id="IPR043128">
    <property type="entry name" value="Rev_trsase/Diguanyl_cyclase"/>
</dbReference>
<dbReference type="Gene3D" id="3.30.450.350">
    <property type="entry name" value="CHASE domain"/>
    <property type="match status" value="1"/>
</dbReference>
<dbReference type="PANTHER" id="PTHR46663">
    <property type="entry name" value="DIGUANYLATE CYCLASE DGCT-RELATED"/>
    <property type="match status" value="1"/>
</dbReference>
<dbReference type="AlphaFoldDB" id="A0A4Y9VN23"/>
<evidence type="ECO:0000313" key="8">
    <source>
        <dbReference type="EMBL" id="TFW70039.1"/>
    </source>
</evidence>
<organism evidence="8 9">
    <name type="scientific">Methylotenera oryzisoli</name>
    <dbReference type="NCBI Taxonomy" id="2080758"/>
    <lineage>
        <taxon>Bacteria</taxon>
        <taxon>Pseudomonadati</taxon>
        <taxon>Pseudomonadota</taxon>
        <taxon>Betaproteobacteria</taxon>
        <taxon>Nitrosomonadales</taxon>
        <taxon>Methylophilaceae</taxon>
        <taxon>Methylotenera</taxon>
    </lineage>
</organism>
<dbReference type="CDD" id="cd01949">
    <property type="entry name" value="GGDEF"/>
    <property type="match status" value="1"/>
</dbReference>
<dbReference type="InterPro" id="IPR052163">
    <property type="entry name" value="DGC-Regulatory_Protein"/>
</dbReference>
<dbReference type="InterPro" id="IPR029787">
    <property type="entry name" value="Nucleotide_cyclase"/>
</dbReference>
<dbReference type="InterPro" id="IPR000160">
    <property type="entry name" value="GGDEF_dom"/>
</dbReference>
<dbReference type="NCBIfam" id="TIGR00254">
    <property type="entry name" value="GGDEF"/>
    <property type="match status" value="1"/>
</dbReference>
<evidence type="ECO:0000256" key="1">
    <source>
        <dbReference type="ARBA" id="ARBA00004370"/>
    </source>
</evidence>
<keyword evidence="3 5" id="KW-1133">Transmembrane helix</keyword>
<evidence type="ECO:0000256" key="4">
    <source>
        <dbReference type="ARBA" id="ARBA00023136"/>
    </source>
</evidence>
<accession>A0A4Y9VN23</accession>
<dbReference type="Pfam" id="PF00990">
    <property type="entry name" value="GGDEF"/>
    <property type="match status" value="1"/>
</dbReference>
<keyword evidence="4 5" id="KW-0472">Membrane</keyword>
<dbReference type="Gene3D" id="3.30.70.270">
    <property type="match status" value="1"/>
</dbReference>
<evidence type="ECO:0000256" key="5">
    <source>
        <dbReference type="SAM" id="Phobius"/>
    </source>
</evidence>
<dbReference type="PANTHER" id="PTHR46663:SF3">
    <property type="entry name" value="SLL0267 PROTEIN"/>
    <property type="match status" value="1"/>
</dbReference>
<dbReference type="InterPro" id="IPR006189">
    <property type="entry name" value="CHASE_dom"/>
</dbReference>